<keyword evidence="6" id="KW-0539">Nucleus</keyword>
<reference evidence="9" key="1">
    <citation type="submission" date="2015-07" db="EMBL/GenBank/DDBJ databases">
        <title>Transcriptome Assembly of Anthurium amnicola.</title>
        <authorList>
            <person name="Suzuki J."/>
        </authorList>
    </citation>
    <scope>NUCLEOTIDE SEQUENCE</scope>
</reference>
<sequence>MITGKNNNEMSKTSGASANGVFSQSDESSSEGSSEGSDANSQNDSGPTAGGGQGPFEAGASQNGSVTCGSQNGVARTPSQGTTQPMSMVPMAPAATSGGVVGPTTNLNIGMEYWGVPSPSQIAPVRGKVPNASIGGLVPSGQNIPSELWLQDERELKRQRRKQSNRESARRSRLRKQAEYEELALRADSLKEENAVLRAEAIRLRKEYEQLLAQNNSLKEKLGDVPKGTGDSRLDRNEQHFSADDQRGRSDSDAQAMQKDPVQSGH</sequence>
<feature type="compositionally biased region" description="Basic and acidic residues" evidence="7">
    <location>
        <begin position="218"/>
        <end position="252"/>
    </location>
</feature>
<dbReference type="InterPro" id="IPR044827">
    <property type="entry name" value="GBF-like"/>
</dbReference>
<evidence type="ECO:0000256" key="3">
    <source>
        <dbReference type="ARBA" id="ARBA00023015"/>
    </source>
</evidence>
<dbReference type="Gene3D" id="1.20.5.170">
    <property type="match status" value="1"/>
</dbReference>
<dbReference type="InterPro" id="IPR045314">
    <property type="entry name" value="bZIP_plant_GBF1"/>
</dbReference>
<dbReference type="Pfam" id="PF00170">
    <property type="entry name" value="bZIP_1"/>
    <property type="match status" value="1"/>
</dbReference>
<evidence type="ECO:0000256" key="1">
    <source>
        <dbReference type="ARBA" id="ARBA00004123"/>
    </source>
</evidence>
<feature type="compositionally biased region" description="Polar residues" evidence="7">
    <location>
        <begin position="60"/>
        <end position="86"/>
    </location>
</feature>
<dbReference type="InterPro" id="IPR004827">
    <property type="entry name" value="bZIP"/>
</dbReference>
<dbReference type="CDD" id="cd14702">
    <property type="entry name" value="bZIP_plant_GBF1"/>
    <property type="match status" value="1"/>
</dbReference>
<dbReference type="SMART" id="SM00338">
    <property type="entry name" value="BRLZ"/>
    <property type="match status" value="1"/>
</dbReference>
<dbReference type="GO" id="GO:0003700">
    <property type="term" value="F:DNA-binding transcription factor activity"/>
    <property type="evidence" value="ECO:0007669"/>
    <property type="project" value="InterPro"/>
</dbReference>
<evidence type="ECO:0000256" key="7">
    <source>
        <dbReference type="SAM" id="MobiDB-lite"/>
    </source>
</evidence>
<dbReference type="PROSITE" id="PS50217">
    <property type="entry name" value="BZIP"/>
    <property type="match status" value="1"/>
</dbReference>
<feature type="region of interest" description="Disordered" evidence="7">
    <location>
        <begin position="1"/>
        <end position="97"/>
    </location>
</feature>
<feature type="domain" description="BZIP" evidence="8">
    <location>
        <begin position="155"/>
        <end position="218"/>
    </location>
</feature>
<dbReference type="PROSITE" id="PS00036">
    <property type="entry name" value="BZIP_BASIC"/>
    <property type="match status" value="1"/>
</dbReference>
<name>A0A1D1XR61_9ARAE</name>
<dbReference type="SUPFAM" id="SSF57959">
    <property type="entry name" value="Leucine zipper domain"/>
    <property type="match status" value="1"/>
</dbReference>
<dbReference type="GO" id="GO:0005634">
    <property type="term" value="C:nucleus"/>
    <property type="evidence" value="ECO:0007669"/>
    <property type="project" value="UniProtKB-SubCell"/>
</dbReference>
<comment type="similarity">
    <text evidence="2">Belongs to the bZIP family.</text>
</comment>
<evidence type="ECO:0000256" key="4">
    <source>
        <dbReference type="ARBA" id="ARBA00023125"/>
    </source>
</evidence>
<evidence type="ECO:0000256" key="2">
    <source>
        <dbReference type="ARBA" id="ARBA00007163"/>
    </source>
</evidence>
<organism evidence="9">
    <name type="scientific">Anthurium amnicola</name>
    <dbReference type="NCBI Taxonomy" id="1678845"/>
    <lineage>
        <taxon>Eukaryota</taxon>
        <taxon>Viridiplantae</taxon>
        <taxon>Streptophyta</taxon>
        <taxon>Embryophyta</taxon>
        <taxon>Tracheophyta</taxon>
        <taxon>Spermatophyta</taxon>
        <taxon>Magnoliopsida</taxon>
        <taxon>Liliopsida</taxon>
        <taxon>Araceae</taxon>
        <taxon>Pothoideae</taxon>
        <taxon>Potheae</taxon>
        <taxon>Anthurium</taxon>
    </lineage>
</organism>
<feature type="region of interest" description="Disordered" evidence="7">
    <location>
        <begin position="215"/>
        <end position="266"/>
    </location>
</feature>
<dbReference type="AlphaFoldDB" id="A0A1D1XR61"/>
<gene>
    <name evidence="9" type="primary">HBP1A_12</name>
    <name evidence="9" type="ORF">g.73894</name>
</gene>
<comment type="subcellular location">
    <subcellularLocation>
        <location evidence="1">Nucleus</location>
    </subcellularLocation>
</comment>
<dbReference type="GO" id="GO:0043565">
    <property type="term" value="F:sequence-specific DNA binding"/>
    <property type="evidence" value="ECO:0007669"/>
    <property type="project" value="InterPro"/>
</dbReference>
<dbReference type="PANTHER" id="PTHR45967">
    <property type="entry name" value="G-BOX-BINDING FACTOR 3-RELATED"/>
    <property type="match status" value="1"/>
</dbReference>
<keyword evidence="5" id="KW-0804">Transcription</keyword>
<keyword evidence="3" id="KW-0805">Transcription regulation</keyword>
<evidence type="ECO:0000256" key="5">
    <source>
        <dbReference type="ARBA" id="ARBA00023163"/>
    </source>
</evidence>
<proteinExistence type="inferred from homology"/>
<keyword evidence="4" id="KW-0238">DNA-binding</keyword>
<feature type="compositionally biased region" description="Polar residues" evidence="7">
    <location>
        <begin position="1"/>
        <end position="24"/>
    </location>
</feature>
<accession>A0A1D1XR61</accession>
<evidence type="ECO:0000256" key="6">
    <source>
        <dbReference type="ARBA" id="ARBA00023242"/>
    </source>
</evidence>
<protein>
    <submittedName>
        <fullName evidence="9">Transcription factor HBP-1a</fullName>
    </submittedName>
</protein>
<feature type="compositionally biased region" description="Low complexity" evidence="7">
    <location>
        <begin position="25"/>
        <end position="38"/>
    </location>
</feature>
<evidence type="ECO:0000313" key="9">
    <source>
        <dbReference type="EMBL" id="JAT44861.1"/>
    </source>
</evidence>
<dbReference type="PANTHER" id="PTHR45967:SF2">
    <property type="entry name" value="BZIP TRANSCRIPTION FACTOR 68"/>
    <property type="match status" value="1"/>
</dbReference>
<dbReference type="Pfam" id="PF16596">
    <property type="entry name" value="MFMR_assoc"/>
    <property type="match status" value="1"/>
</dbReference>
<evidence type="ECO:0000259" key="8">
    <source>
        <dbReference type="PROSITE" id="PS50217"/>
    </source>
</evidence>
<dbReference type="EMBL" id="GDJX01023075">
    <property type="protein sequence ID" value="JAT44861.1"/>
    <property type="molecule type" value="Transcribed_RNA"/>
</dbReference>
<dbReference type="InterPro" id="IPR046347">
    <property type="entry name" value="bZIP_sf"/>
</dbReference>